<dbReference type="EMBL" id="JAQOWY010000255">
    <property type="protein sequence ID" value="KAK1845898.1"/>
    <property type="molecule type" value="Genomic_DNA"/>
</dbReference>
<reference evidence="1" key="1">
    <citation type="submission" date="2023-01" db="EMBL/GenBank/DDBJ databases">
        <title>Colletotrichum chrysophilum M932 genome sequence.</title>
        <authorList>
            <person name="Baroncelli R."/>
        </authorList>
    </citation>
    <scope>NUCLEOTIDE SEQUENCE</scope>
    <source>
        <strain evidence="1">M932</strain>
    </source>
</reference>
<dbReference type="AlphaFoldDB" id="A0AAD9EF15"/>
<evidence type="ECO:0000313" key="1">
    <source>
        <dbReference type="EMBL" id="KAK1845898.1"/>
    </source>
</evidence>
<comment type="caution">
    <text evidence="1">The sequence shown here is derived from an EMBL/GenBank/DDBJ whole genome shotgun (WGS) entry which is preliminary data.</text>
</comment>
<accession>A0AAD9EF15</accession>
<keyword evidence="2" id="KW-1185">Reference proteome</keyword>
<sequence length="50" mass="6001">MGRIWKTLEGYWRRDTQQAEQRAVVKAMSIHDHGWWCRMLTVLLPRSSSQ</sequence>
<organism evidence="1 2">
    <name type="scientific">Colletotrichum chrysophilum</name>
    <dbReference type="NCBI Taxonomy" id="1836956"/>
    <lineage>
        <taxon>Eukaryota</taxon>
        <taxon>Fungi</taxon>
        <taxon>Dikarya</taxon>
        <taxon>Ascomycota</taxon>
        <taxon>Pezizomycotina</taxon>
        <taxon>Sordariomycetes</taxon>
        <taxon>Hypocreomycetidae</taxon>
        <taxon>Glomerellales</taxon>
        <taxon>Glomerellaceae</taxon>
        <taxon>Colletotrichum</taxon>
        <taxon>Colletotrichum gloeosporioides species complex</taxon>
    </lineage>
</organism>
<gene>
    <name evidence="1" type="ORF">CCHR01_11446</name>
</gene>
<proteinExistence type="predicted"/>
<protein>
    <submittedName>
        <fullName evidence="1">Uncharacterized protein</fullName>
    </submittedName>
</protein>
<evidence type="ECO:0000313" key="2">
    <source>
        <dbReference type="Proteomes" id="UP001243330"/>
    </source>
</evidence>
<dbReference type="Proteomes" id="UP001243330">
    <property type="component" value="Unassembled WGS sequence"/>
</dbReference>
<name>A0AAD9EF15_9PEZI</name>